<sequence length="77" mass="8692">MSLAAHLFCSAMLRVLSIGASSSSSVLSRSNCKRFPWYFHLVKQFILDNKTWICIDTKVGYIQIYVIGKSETLPCCN</sequence>
<reference evidence="2" key="1">
    <citation type="journal article" date="2023" name="Mol. Phylogenet. Evol.">
        <title>Genome-scale phylogeny and comparative genomics of the fungal order Sordariales.</title>
        <authorList>
            <person name="Hensen N."/>
            <person name="Bonometti L."/>
            <person name="Westerberg I."/>
            <person name="Brannstrom I.O."/>
            <person name="Guillou S."/>
            <person name="Cros-Aarteil S."/>
            <person name="Calhoun S."/>
            <person name="Haridas S."/>
            <person name="Kuo A."/>
            <person name="Mondo S."/>
            <person name="Pangilinan J."/>
            <person name="Riley R."/>
            <person name="LaButti K."/>
            <person name="Andreopoulos B."/>
            <person name="Lipzen A."/>
            <person name="Chen C."/>
            <person name="Yan M."/>
            <person name="Daum C."/>
            <person name="Ng V."/>
            <person name="Clum A."/>
            <person name="Steindorff A."/>
            <person name="Ohm R.A."/>
            <person name="Martin F."/>
            <person name="Silar P."/>
            <person name="Natvig D.O."/>
            <person name="Lalanne C."/>
            <person name="Gautier V."/>
            <person name="Ament-Velasquez S.L."/>
            <person name="Kruys A."/>
            <person name="Hutchinson M.I."/>
            <person name="Powell A.J."/>
            <person name="Barry K."/>
            <person name="Miller A.N."/>
            <person name="Grigoriev I.V."/>
            <person name="Debuchy R."/>
            <person name="Gladieux P."/>
            <person name="Hiltunen Thoren M."/>
            <person name="Johannesson H."/>
        </authorList>
    </citation>
    <scope>NUCLEOTIDE SEQUENCE</scope>
    <source>
        <strain evidence="2">CBS 731.68</strain>
    </source>
</reference>
<proteinExistence type="predicted"/>
<gene>
    <name evidence="2" type="ORF">N657DRAFT_651706</name>
</gene>
<dbReference type="AlphaFoldDB" id="A0AAN6YYA0"/>
<evidence type="ECO:0000256" key="1">
    <source>
        <dbReference type="SAM" id="SignalP"/>
    </source>
</evidence>
<dbReference type="Proteomes" id="UP001302602">
    <property type="component" value="Unassembled WGS sequence"/>
</dbReference>
<evidence type="ECO:0000313" key="3">
    <source>
        <dbReference type="Proteomes" id="UP001302602"/>
    </source>
</evidence>
<name>A0AAN6YYA0_9PEZI</name>
<evidence type="ECO:0008006" key="4">
    <source>
        <dbReference type="Google" id="ProtNLM"/>
    </source>
</evidence>
<organism evidence="2 3">
    <name type="scientific">Parathielavia appendiculata</name>
    <dbReference type="NCBI Taxonomy" id="2587402"/>
    <lineage>
        <taxon>Eukaryota</taxon>
        <taxon>Fungi</taxon>
        <taxon>Dikarya</taxon>
        <taxon>Ascomycota</taxon>
        <taxon>Pezizomycotina</taxon>
        <taxon>Sordariomycetes</taxon>
        <taxon>Sordariomycetidae</taxon>
        <taxon>Sordariales</taxon>
        <taxon>Chaetomiaceae</taxon>
        <taxon>Parathielavia</taxon>
    </lineage>
</organism>
<dbReference type="RefSeq" id="XP_062641816.1">
    <property type="nucleotide sequence ID" value="XM_062794209.1"/>
</dbReference>
<dbReference type="EMBL" id="MU853290">
    <property type="protein sequence ID" value="KAK4118043.1"/>
    <property type="molecule type" value="Genomic_DNA"/>
</dbReference>
<protein>
    <recommendedName>
        <fullName evidence="4">Secreted protein</fullName>
    </recommendedName>
</protein>
<keyword evidence="1" id="KW-0732">Signal</keyword>
<feature type="chain" id="PRO_5042884455" description="Secreted protein" evidence="1">
    <location>
        <begin position="20"/>
        <end position="77"/>
    </location>
</feature>
<reference evidence="2" key="2">
    <citation type="submission" date="2023-05" db="EMBL/GenBank/DDBJ databases">
        <authorList>
            <consortium name="Lawrence Berkeley National Laboratory"/>
            <person name="Steindorff A."/>
            <person name="Hensen N."/>
            <person name="Bonometti L."/>
            <person name="Westerberg I."/>
            <person name="Brannstrom I.O."/>
            <person name="Guillou S."/>
            <person name="Cros-Aarteil S."/>
            <person name="Calhoun S."/>
            <person name="Haridas S."/>
            <person name="Kuo A."/>
            <person name="Mondo S."/>
            <person name="Pangilinan J."/>
            <person name="Riley R."/>
            <person name="Labutti K."/>
            <person name="Andreopoulos B."/>
            <person name="Lipzen A."/>
            <person name="Chen C."/>
            <person name="Yanf M."/>
            <person name="Daum C."/>
            <person name="Ng V."/>
            <person name="Clum A."/>
            <person name="Ohm R."/>
            <person name="Martin F."/>
            <person name="Silar P."/>
            <person name="Natvig D."/>
            <person name="Lalanne C."/>
            <person name="Gautier V."/>
            <person name="Ament-Velasquez S.L."/>
            <person name="Kruys A."/>
            <person name="Hutchinson M.I."/>
            <person name="Powell A.J."/>
            <person name="Barry K."/>
            <person name="Miller A.N."/>
            <person name="Grigoriev I.V."/>
            <person name="Debuchy R."/>
            <person name="Gladieux P."/>
            <person name="Thoren M.H."/>
            <person name="Johannesson H."/>
        </authorList>
    </citation>
    <scope>NUCLEOTIDE SEQUENCE</scope>
    <source>
        <strain evidence="2">CBS 731.68</strain>
    </source>
</reference>
<comment type="caution">
    <text evidence="2">The sequence shown here is derived from an EMBL/GenBank/DDBJ whole genome shotgun (WGS) entry which is preliminary data.</text>
</comment>
<evidence type="ECO:0000313" key="2">
    <source>
        <dbReference type="EMBL" id="KAK4118043.1"/>
    </source>
</evidence>
<accession>A0AAN6YYA0</accession>
<feature type="signal peptide" evidence="1">
    <location>
        <begin position="1"/>
        <end position="19"/>
    </location>
</feature>
<dbReference type="GeneID" id="87830978"/>
<keyword evidence="3" id="KW-1185">Reference proteome</keyword>